<dbReference type="GO" id="GO:0046872">
    <property type="term" value="F:metal ion binding"/>
    <property type="evidence" value="ECO:0007669"/>
    <property type="project" value="UniProtKB-KW"/>
</dbReference>
<dbReference type="PANTHER" id="PTHR32027:SF9">
    <property type="entry name" value="BLL3847 PROTEIN"/>
    <property type="match status" value="1"/>
</dbReference>
<dbReference type="GO" id="GO:0016814">
    <property type="term" value="F:hydrolase activity, acting on carbon-nitrogen (but not peptide) bonds, in cyclic amidines"/>
    <property type="evidence" value="ECO:0007669"/>
    <property type="project" value="TreeGrafter"/>
</dbReference>
<gene>
    <name evidence="4" type="ORF">BST86_08420</name>
</gene>
<dbReference type="OrthoDB" id="9815027at2"/>
<evidence type="ECO:0000313" key="5">
    <source>
        <dbReference type="Proteomes" id="UP000239532"/>
    </source>
</evidence>
<organism evidence="4 5">
    <name type="scientific">Nonlabens agnitus</name>
    <dbReference type="NCBI Taxonomy" id="870484"/>
    <lineage>
        <taxon>Bacteria</taxon>
        <taxon>Pseudomonadati</taxon>
        <taxon>Bacteroidota</taxon>
        <taxon>Flavobacteriia</taxon>
        <taxon>Flavobacteriales</taxon>
        <taxon>Flavobacteriaceae</taxon>
        <taxon>Nonlabens</taxon>
    </lineage>
</organism>
<reference evidence="4 5" key="1">
    <citation type="submission" date="2016-11" db="EMBL/GenBank/DDBJ databases">
        <title>Trade-off between light-utilization and light-protection in marine flavobacteria.</title>
        <authorList>
            <person name="Kumagai Y."/>
        </authorList>
    </citation>
    <scope>NUCLEOTIDE SEQUENCE [LARGE SCALE GENOMIC DNA]</scope>
    <source>
        <strain evidence="4 5">JCM 17109</strain>
    </source>
</reference>
<dbReference type="InterPro" id="IPR052349">
    <property type="entry name" value="Metallo-hydrolase_Enzymes"/>
</dbReference>
<dbReference type="RefSeq" id="WP_105982894.1">
    <property type="nucleotide sequence ID" value="NZ_MQUC01000003.1"/>
</dbReference>
<dbReference type="FunFam" id="3.20.20.140:FF:000019">
    <property type="entry name" value="Cytosine deaminase"/>
    <property type="match status" value="1"/>
</dbReference>
<dbReference type="CDD" id="cd01293">
    <property type="entry name" value="Bact_CD"/>
    <property type="match status" value="1"/>
</dbReference>
<dbReference type="AlphaFoldDB" id="A0A2S9WUG5"/>
<protein>
    <recommendedName>
        <fullName evidence="3">Amidohydrolase-related domain-containing protein</fullName>
    </recommendedName>
</protein>
<keyword evidence="2" id="KW-0378">Hydrolase</keyword>
<dbReference type="EMBL" id="MQUC01000003">
    <property type="protein sequence ID" value="PRP67121.1"/>
    <property type="molecule type" value="Genomic_DNA"/>
</dbReference>
<sequence length="404" mass="45528">MSETILYNCKLDQQEQTFDIHVEDQVISRIEHHAKTPDDALDRHGKLVTVGLAESHLHLDKACILDRSTIEEGTLEEAVEQTGQAKEEFTEEDVYERAKNVIQMILPNGTTSVRTYVETDSKTELRSLKALQQLQKDVSHQVDIEMVAFAQNGLTTAPKTVKLLQQAFESGIKTIGGCPYKDKDPKAHINLVFKLAQEYNLNVDFHMDFDLQASNSSIPYMCEVMDRTNFKNKVSIGHVTKLMALKTDRRKDLEKMLADHDVSVCVLPATDLFLNGRDHEKLIPRGVLRPTEFDDLDLNAAISSNNILNAFTPYGDGNLLRMTNLYANVSQLSTDDEMRQCFEMITTNAFKILRKTRTIQVGQPADLVLWNTDSIASAVRKLPQALAGWKDGKKTFSNPAPIIY</sequence>
<feature type="domain" description="Amidohydrolase-related" evidence="3">
    <location>
        <begin position="48"/>
        <end position="382"/>
    </location>
</feature>
<keyword evidence="1" id="KW-0479">Metal-binding</keyword>
<comment type="caution">
    <text evidence="4">The sequence shown here is derived from an EMBL/GenBank/DDBJ whole genome shotgun (WGS) entry which is preliminary data.</text>
</comment>
<dbReference type="SUPFAM" id="SSF51556">
    <property type="entry name" value="Metallo-dependent hydrolases"/>
    <property type="match status" value="1"/>
</dbReference>
<dbReference type="Gene3D" id="2.30.40.10">
    <property type="entry name" value="Urease, subunit C, domain 1"/>
    <property type="match status" value="1"/>
</dbReference>
<dbReference type="GO" id="GO:0019239">
    <property type="term" value="F:deaminase activity"/>
    <property type="evidence" value="ECO:0007669"/>
    <property type="project" value="UniProtKB-ARBA"/>
</dbReference>
<evidence type="ECO:0000259" key="3">
    <source>
        <dbReference type="Pfam" id="PF01979"/>
    </source>
</evidence>
<evidence type="ECO:0000313" key="4">
    <source>
        <dbReference type="EMBL" id="PRP67121.1"/>
    </source>
</evidence>
<dbReference type="InterPro" id="IPR011059">
    <property type="entry name" value="Metal-dep_hydrolase_composite"/>
</dbReference>
<evidence type="ECO:0000256" key="1">
    <source>
        <dbReference type="ARBA" id="ARBA00022723"/>
    </source>
</evidence>
<accession>A0A2S9WUG5</accession>
<name>A0A2S9WUG5_9FLAO</name>
<proteinExistence type="predicted"/>
<dbReference type="Proteomes" id="UP000239532">
    <property type="component" value="Unassembled WGS sequence"/>
</dbReference>
<dbReference type="PANTHER" id="PTHR32027">
    <property type="entry name" value="CYTOSINE DEAMINASE"/>
    <property type="match status" value="1"/>
</dbReference>
<dbReference type="InterPro" id="IPR006680">
    <property type="entry name" value="Amidohydro-rel"/>
</dbReference>
<dbReference type="SUPFAM" id="SSF51338">
    <property type="entry name" value="Composite domain of metallo-dependent hydrolases"/>
    <property type="match status" value="1"/>
</dbReference>
<dbReference type="InterPro" id="IPR032466">
    <property type="entry name" value="Metal_Hydrolase"/>
</dbReference>
<keyword evidence="5" id="KW-1185">Reference proteome</keyword>
<evidence type="ECO:0000256" key="2">
    <source>
        <dbReference type="ARBA" id="ARBA00022801"/>
    </source>
</evidence>
<dbReference type="Gene3D" id="3.20.20.140">
    <property type="entry name" value="Metal-dependent hydrolases"/>
    <property type="match status" value="1"/>
</dbReference>
<dbReference type="Pfam" id="PF01979">
    <property type="entry name" value="Amidohydro_1"/>
    <property type="match status" value="1"/>
</dbReference>